<dbReference type="PANTHER" id="PTHR30476:SF0">
    <property type="entry name" value="UPF0234 PROTEIN YAJQ"/>
    <property type="match status" value="1"/>
</dbReference>
<dbReference type="NCBIfam" id="NF003819">
    <property type="entry name" value="PRK05412.1"/>
    <property type="match status" value="1"/>
</dbReference>
<comment type="caution">
    <text evidence="4">The sequence shown here is derived from an EMBL/GenBank/DDBJ whole genome shotgun (WGS) entry which is preliminary data.</text>
</comment>
<dbReference type="Pfam" id="PF04461">
    <property type="entry name" value="YajQ"/>
    <property type="match status" value="1"/>
</dbReference>
<dbReference type="eggNOG" id="COG1666">
    <property type="taxonomic scope" value="Bacteria"/>
</dbReference>
<dbReference type="CDD" id="cd11740">
    <property type="entry name" value="YajQ_like"/>
    <property type="match status" value="1"/>
</dbReference>
<dbReference type="PATRIC" id="fig|883066.3.peg.1305"/>
<dbReference type="GO" id="GO:0005829">
    <property type="term" value="C:cytosol"/>
    <property type="evidence" value="ECO:0007669"/>
    <property type="project" value="TreeGrafter"/>
</dbReference>
<accession>K9EUV9</accession>
<evidence type="ECO:0000256" key="1">
    <source>
        <dbReference type="ARBA" id="ARBA00022741"/>
    </source>
</evidence>
<dbReference type="GO" id="GO:0000166">
    <property type="term" value="F:nucleotide binding"/>
    <property type="evidence" value="ECO:0007669"/>
    <property type="project" value="UniProtKB-UniRule"/>
</dbReference>
<dbReference type="InterPro" id="IPR035570">
    <property type="entry name" value="UPF0234_N"/>
</dbReference>
<sequence>MADASFDVVSEYDRQEVDNAINQAAKEIGTRYDFRNVGARVELEGETIKMAANTAERTLAVWDVVQSKLVRRKVSLKCVDVGDAEPYQSGKEYRLVGNLQKGLSSENAKKITKVIRDEGPKGVKTQIQGDSVRVTHKSRDTLQEVIALLRAKNFDFALQFQNYR</sequence>
<dbReference type="EMBL" id="AGWL01000007">
    <property type="protein sequence ID" value="EKU94792.1"/>
    <property type="molecule type" value="Genomic_DNA"/>
</dbReference>
<dbReference type="InterPro" id="IPR036183">
    <property type="entry name" value="YajQ-like_sf"/>
</dbReference>
<dbReference type="AlphaFoldDB" id="K9EUV9"/>
<comment type="similarity">
    <text evidence="2 3">Belongs to the YajQ family.</text>
</comment>
<dbReference type="Gene3D" id="3.30.70.860">
    <property type="match status" value="1"/>
</dbReference>
<dbReference type="InterPro" id="IPR035571">
    <property type="entry name" value="UPF0234-like_C"/>
</dbReference>
<proteinExistence type="inferred from homology"/>
<dbReference type="PANTHER" id="PTHR30476">
    <property type="entry name" value="UPF0234 PROTEIN YAJQ"/>
    <property type="match status" value="1"/>
</dbReference>
<dbReference type="FunFam" id="3.30.70.860:FF:000004">
    <property type="entry name" value="UPF0234 protein AWC22_11905"/>
    <property type="match status" value="1"/>
</dbReference>
<dbReference type="InterPro" id="IPR007551">
    <property type="entry name" value="YajQ/Smlt4090-like"/>
</dbReference>
<evidence type="ECO:0000256" key="3">
    <source>
        <dbReference type="HAMAP-Rule" id="MF_00632"/>
    </source>
</evidence>
<evidence type="ECO:0000313" key="5">
    <source>
        <dbReference type="Proteomes" id="UP000009888"/>
    </source>
</evidence>
<evidence type="ECO:0000313" key="4">
    <source>
        <dbReference type="EMBL" id="EKU94792.1"/>
    </source>
</evidence>
<evidence type="ECO:0000256" key="2">
    <source>
        <dbReference type="ARBA" id="ARBA00093450"/>
    </source>
</evidence>
<dbReference type="HAMAP" id="MF_00632">
    <property type="entry name" value="UPF0234"/>
    <property type="match status" value="1"/>
</dbReference>
<dbReference type="Gene3D" id="3.30.70.990">
    <property type="entry name" value="YajQ-like, domain 2"/>
    <property type="match status" value="1"/>
</dbReference>
<gene>
    <name evidence="4" type="ORF">HMPREF9233_01246</name>
</gene>
<organism evidence="4 5">
    <name type="scientific">Actinobaculum massiliense ACS-171-V-Col2</name>
    <dbReference type="NCBI Taxonomy" id="883066"/>
    <lineage>
        <taxon>Bacteria</taxon>
        <taxon>Bacillati</taxon>
        <taxon>Actinomycetota</taxon>
        <taxon>Actinomycetes</taxon>
        <taxon>Actinomycetales</taxon>
        <taxon>Actinomycetaceae</taxon>
        <taxon>Actinobaculum</taxon>
    </lineage>
</organism>
<name>K9EUV9_9ACTO</name>
<dbReference type="Proteomes" id="UP000009888">
    <property type="component" value="Unassembled WGS sequence"/>
</dbReference>
<reference evidence="4 5" key="1">
    <citation type="submission" date="2012-09" db="EMBL/GenBank/DDBJ databases">
        <title>The Genome Sequence of Actinobaculum massiliae ACS-171-V-COL2.</title>
        <authorList>
            <consortium name="The Broad Institute Genome Sequencing Platform"/>
            <person name="Earl A."/>
            <person name="Ward D."/>
            <person name="Feldgarden M."/>
            <person name="Gevers D."/>
            <person name="Saerens B."/>
            <person name="Vaneechoutte M."/>
            <person name="Walker B."/>
            <person name="Young S.K."/>
            <person name="Zeng Q."/>
            <person name="Gargeya S."/>
            <person name="Fitzgerald M."/>
            <person name="Haas B."/>
            <person name="Abouelleil A."/>
            <person name="Alvarado L."/>
            <person name="Arachchi H.M."/>
            <person name="Berlin A."/>
            <person name="Chapman S.B."/>
            <person name="Goldberg J."/>
            <person name="Griggs A."/>
            <person name="Gujja S."/>
            <person name="Hansen M."/>
            <person name="Howarth C."/>
            <person name="Imamovic A."/>
            <person name="Larimer J."/>
            <person name="McCowen C."/>
            <person name="Montmayeur A."/>
            <person name="Murphy C."/>
            <person name="Neiman D."/>
            <person name="Pearson M."/>
            <person name="Priest M."/>
            <person name="Roberts A."/>
            <person name="Saif S."/>
            <person name="Shea T."/>
            <person name="Sisk P."/>
            <person name="Sykes S."/>
            <person name="Wortman J."/>
            <person name="Nusbaum C."/>
            <person name="Birren B."/>
        </authorList>
    </citation>
    <scope>NUCLEOTIDE SEQUENCE [LARGE SCALE GENOMIC DNA]</scope>
    <source>
        <strain evidence="5">ACS-171-V-Col2</strain>
    </source>
</reference>
<dbReference type="SUPFAM" id="SSF89963">
    <property type="entry name" value="YajQ-like"/>
    <property type="match status" value="2"/>
</dbReference>
<protein>
    <recommendedName>
        <fullName evidence="3">Nucleotide-binding protein HMPREF9233_01246</fullName>
    </recommendedName>
</protein>
<keyword evidence="1 3" id="KW-0547">Nucleotide-binding</keyword>
<dbReference type="HOGENOM" id="CLU_099839_0_0_11"/>
<keyword evidence="5" id="KW-1185">Reference proteome</keyword>
<comment type="function">
    <text evidence="3">Nucleotide-binding protein.</text>
</comment>
<dbReference type="RefSeq" id="WP_007001452.1">
    <property type="nucleotide sequence ID" value="NZ_JH992955.1"/>
</dbReference>